<evidence type="ECO:0000313" key="6">
    <source>
        <dbReference type="Proteomes" id="UP001357485"/>
    </source>
</evidence>
<dbReference type="PANTHER" id="PTHR14396">
    <property type="entry name" value="CLASPIN"/>
    <property type="match status" value="1"/>
</dbReference>
<dbReference type="PANTHER" id="PTHR14396:SF10">
    <property type="entry name" value="CLASPIN"/>
    <property type="match status" value="1"/>
</dbReference>
<reference evidence="5 6" key="1">
    <citation type="submission" date="2023-08" db="EMBL/GenBank/DDBJ databases">
        <title>Black Yeasts Isolated from many extreme environments.</title>
        <authorList>
            <person name="Coleine C."/>
            <person name="Stajich J.E."/>
            <person name="Selbmann L."/>
        </authorList>
    </citation>
    <scope>NUCLEOTIDE SEQUENCE [LARGE SCALE GENOMIC DNA]</scope>
    <source>
        <strain evidence="5 6">CCFEE 536</strain>
    </source>
</reference>
<dbReference type="InterPro" id="IPR024146">
    <property type="entry name" value="Claspin"/>
</dbReference>
<protein>
    <submittedName>
        <fullName evidence="5">Uncharacterized protein</fullName>
    </submittedName>
</protein>
<sequence length="343" mass="37467">MPSSPSTPVPSSHASTSSTPSEHDATSPLELTPRTKIRKLLEDLDGSDADDSPPIALATTSTISRPSNRPVKVTASSNSSEDDEGEVAVRRPHGRMAARLQAGTAVEEEEEEEEEEAAYTRVRRQLLAAQESPAALVNERAGSPVMDDTSTASRDDLSMLLATSPSKPPSAKAKAMRQTLSTPRARRSSPGLFVSPGAHSPASESLAVLDDESDSDLPRSPTAQSRLQELVARKREERHSKEAVEKKKQQARRKASKVATTAETDSEDEGLAGRKLTQQARPTRKASKKALEEMNRETQRMSRNMQLAHQAKTRTKVTKEDLFSIFNFRQPQKQPEEAALDIE</sequence>
<comment type="caution">
    <text evidence="5">The sequence shown here is derived from an EMBL/GenBank/DDBJ whole genome shotgun (WGS) entry which is preliminary data.</text>
</comment>
<feature type="non-terminal residue" evidence="5">
    <location>
        <position position="343"/>
    </location>
</feature>
<feature type="compositionally biased region" description="Basic and acidic residues" evidence="4">
    <location>
        <begin position="231"/>
        <end position="248"/>
    </location>
</feature>
<comment type="subcellular location">
    <subcellularLocation>
        <location evidence="1">Nucleus</location>
    </subcellularLocation>
</comment>
<proteinExistence type="predicted"/>
<feature type="compositionally biased region" description="Basic and acidic residues" evidence="4">
    <location>
        <begin position="289"/>
        <end position="300"/>
    </location>
</feature>
<feature type="compositionally biased region" description="Low complexity" evidence="4">
    <location>
        <begin position="9"/>
        <end position="20"/>
    </location>
</feature>
<dbReference type="EMBL" id="JAVRRA010000933">
    <property type="protein sequence ID" value="KAK5282900.1"/>
    <property type="molecule type" value="Genomic_DNA"/>
</dbReference>
<evidence type="ECO:0000256" key="3">
    <source>
        <dbReference type="ARBA" id="ARBA00023242"/>
    </source>
</evidence>
<keyword evidence="6" id="KW-1185">Reference proteome</keyword>
<feature type="compositionally biased region" description="Acidic residues" evidence="4">
    <location>
        <begin position="106"/>
        <end position="117"/>
    </location>
</feature>
<gene>
    <name evidence="5" type="ORF">LTR16_005628</name>
</gene>
<name>A0ABR0M5E0_9PEZI</name>
<keyword evidence="2" id="KW-0597">Phosphoprotein</keyword>
<evidence type="ECO:0000256" key="2">
    <source>
        <dbReference type="ARBA" id="ARBA00022553"/>
    </source>
</evidence>
<keyword evidence="3" id="KW-0539">Nucleus</keyword>
<dbReference type="Proteomes" id="UP001357485">
    <property type="component" value="Unassembled WGS sequence"/>
</dbReference>
<evidence type="ECO:0000313" key="5">
    <source>
        <dbReference type="EMBL" id="KAK5282900.1"/>
    </source>
</evidence>
<feature type="compositionally biased region" description="Polar residues" evidence="4">
    <location>
        <begin position="58"/>
        <end position="67"/>
    </location>
</feature>
<evidence type="ECO:0000256" key="4">
    <source>
        <dbReference type="SAM" id="MobiDB-lite"/>
    </source>
</evidence>
<organism evidence="5 6">
    <name type="scientific">Cryomyces antarcticus</name>
    <dbReference type="NCBI Taxonomy" id="329879"/>
    <lineage>
        <taxon>Eukaryota</taxon>
        <taxon>Fungi</taxon>
        <taxon>Dikarya</taxon>
        <taxon>Ascomycota</taxon>
        <taxon>Pezizomycotina</taxon>
        <taxon>Dothideomycetes</taxon>
        <taxon>Dothideomycetes incertae sedis</taxon>
        <taxon>Cryomyces</taxon>
    </lineage>
</organism>
<accession>A0ABR0M5E0</accession>
<evidence type="ECO:0000256" key="1">
    <source>
        <dbReference type="ARBA" id="ARBA00004123"/>
    </source>
</evidence>
<feature type="region of interest" description="Disordered" evidence="4">
    <location>
        <begin position="1"/>
        <end position="316"/>
    </location>
</feature>